<accession>A0A5C1Q9G5</accession>
<evidence type="ECO:0000256" key="3">
    <source>
        <dbReference type="SAM" id="Phobius"/>
    </source>
</evidence>
<dbReference type="InterPro" id="IPR029016">
    <property type="entry name" value="GAF-like_dom_sf"/>
</dbReference>
<organism evidence="5 6">
    <name type="scientific">Thiospirochaeta perfilievii</name>
    <dbReference type="NCBI Taxonomy" id="252967"/>
    <lineage>
        <taxon>Bacteria</taxon>
        <taxon>Pseudomonadati</taxon>
        <taxon>Spirochaetota</taxon>
        <taxon>Spirochaetia</taxon>
        <taxon>Spirochaetales</taxon>
        <taxon>Spirochaetaceae</taxon>
        <taxon>Thiospirochaeta</taxon>
    </lineage>
</organism>
<dbReference type="GO" id="GO:0052621">
    <property type="term" value="F:diguanylate cyclase activity"/>
    <property type="evidence" value="ECO:0007669"/>
    <property type="project" value="UniProtKB-EC"/>
</dbReference>
<dbReference type="EC" id="2.7.7.65" evidence="1"/>
<evidence type="ECO:0000313" key="5">
    <source>
        <dbReference type="EMBL" id="QEN04685.1"/>
    </source>
</evidence>
<dbReference type="InterPro" id="IPR043128">
    <property type="entry name" value="Rev_trsase/Diguanyl_cyclase"/>
</dbReference>
<feature type="transmembrane region" description="Helical" evidence="3">
    <location>
        <begin position="6"/>
        <end position="26"/>
    </location>
</feature>
<dbReference type="NCBIfam" id="TIGR00254">
    <property type="entry name" value="GGDEF"/>
    <property type="match status" value="1"/>
</dbReference>
<dbReference type="SUPFAM" id="SSF55073">
    <property type="entry name" value="Nucleotide cyclase"/>
    <property type="match status" value="1"/>
</dbReference>
<protein>
    <recommendedName>
        <fullName evidence="1">diguanylate cyclase</fullName>
        <ecNumber evidence="1">2.7.7.65</ecNumber>
    </recommendedName>
</protein>
<dbReference type="OrthoDB" id="9779586at2"/>
<keyword evidence="3" id="KW-0812">Transmembrane</keyword>
<feature type="transmembrane region" description="Helical" evidence="3">
    <location>
        <begin position="63"/>
        <end position="82"/>
    </location>
</feature>
<comment type="catalytic activity">
    <reaction evidence="2">
        <text>2 GTP = 3',3'-c-di-GMP + 2 diphosphate</text>
        <dbReference type="Rhea" id="RHEA:24898"/>
        <dbReference type="ChEBI" id="CHEBI:33019"/>
        <dbReference type="ChEBI" id="CHEBI:37565"/>
        <dbReference type="ChEBI" id="CHEBI:58805"/>
        <dbReference type="EC" id="2.7.7.65"/>
    </reaction>
</comment>
<dbReference type="SUPFAM" id="SSF55781">
    <property type="entry name" value="GAF domain-like"/>
    <property type="match status" value="1"/>
</dbReference>
<feature type="transmembrane region" description="Helical" evidence="3">
    <location>
        <begin position="175"/>
        <end position="196"/>
    </location>
</feature>
<keyword evidence="3" id="KW-1133">Transmembrane helix</keyword>
<dbReference type="AlphaFoldDB" id="A0A5C1Q9G5"/>
<dbReference type="InterPro" id="IPR050469">
    <property type="entry name" value="Diguanylate_Cyclase"/>
</dbReference>
<reference evidence="5 6" key="1">
    <citation type="submission" date="2019-02" db="EMBL/GenBank/DDBJ databases">
        <authorList>
            <person name="Fomenkov A."/>
            <person name="Dubinina G."/>
            <person name="Grabovich M."/>
            <person name="Vincze T."/>
            <person name="Roberts R.J."/>
        </authorList>
    </citation>
    <scope>NUCLEOTIDE SEQUENCE [LARGE SCALE GENOMIC DNA]</scope>
    <source>
        <strain evidence="5 6">P</strain>
    </source>
</reference>
<evidence type="ECO:0000259" key="4">
    <source>
        <dbReference type="PROSITE" id="PS50887"/>
    </source>
</evidence>
<feature type="transmembrane region" description="Helical" evidence="3">
    <location>
        <begin position="151"/>
        <end position="169"/>
    </location>
</feature>
<feature type="transmembrane region" description="Helical" evidence="3">
    <location>
        <begin position="118"/>
        <end position="139"/>
    </location>
</feature>
<keyword evidence="6" id="KW-1185">Reference proteome</keyword>
<proteinExistence type="predicted"/>
<name>A0A5C1Q9G5_9SPIO</name>
<dbReference type="Proteomes" id="UP000323824">
    <property type="component" value="Chromosome"/>
</dbReference>
<dbReference type="RefSeq" id="WP_149567928.1">
    <property type="nucleotide sequence ID" value="NZ_CP035807.1"/>
</dbReference>
<reference evidence="5 6" key="2">
    <citation type="submission" date="2019-09" db="EMBL/GenBank/DDBJ databases">
        <title>Complete Genome Sequence and Methylome Analysis of free living Spirochaetas.</title>
        <authorList>
            <person name="Leshcheva N."/>
            <person name="Mikheeva N."/>
        </authorList>
    </citation>
    <scope>NUCLEOTIDE SEQUENCE [LARGE SCALE GENOMIC DNA]</scope>
    <source>
        <strain evidence="5 6">P</strain>
    </source>
</reference>
<feature type="domain" description="GGDEF" evidence="4">
    <location>
        <begin position="414"/>
        <end position="544"/>
    </location>
</feature>
<dbReference type="KEGG" id="sper:EW093_08190"/>
<dbReference type="InterPro" id="IPR029787">
    <property type="entry name" value="Nucleotide_cyclase"/>
</dbReference>
<dbReference type="Pfam" id="PF00990">
    <property type="entry name" value="GGDEF"/>
    <property type="match status" value="1"/>
</dbReference>
<dbReference type="PANTHER" id="PTHR45138:SF9">
    <property type="entry name" value="DIGUANYLATE CYCLASE DGCM-RELATED"/>
    <property type="match status" value="1"/>
</dbReference>
<gene>
    <name evidence="5" type="ORF">EW093_08190</name>
</gene>
<dbReference type="PANTHER" id="PTHR45138">
    <property type="entry name" value="REGULATORY COMPONENTS OF SENSORY TRANSDUCTION SYSTEM"/>
    <property type="match status" value="1"/>
</dbReference>
<dbReference type="FunFam" id="3.30.70.270:FF:000001">
    <property type="entry name" value="Diguanylate cyclase domain protein"/>
    <property type="match status" value="1"/>
</dbReference>
<dbReference type="EMBL" id="CP035807">
    <property type="protein sequence ID" value="QEN04685.1"/>
    <property type="molecule type" value="Genomic_DNA"/>
</dbReference>
<evidence type="ECO:0000256" key="2">
    <source>
        <dbReference type="ARBA" id="ARBA00034247"/>
    </source>
</evidence>
<dbReference type="Gene3D" id="3.30.450.40">
    <property type="match status" value="1"/>
</dbReference>
<dbReference type="CDD" id="cd01949">
    <property type="entry name" value="GGDEF"/>
    <property type="match status" value="1"/>
</dbReference>
<keyword evidence="3" id="KW-0472">Membrane</keyword>
<dbReference type="SMART" id="SM00267">
    <property type="entry name" value="GGDEF"/>
    <property type="match status" value="1"/>
</dbReference>
<dbReference type="Gene3D" id="3.30.70.270">
    <property type="match status" value="1"/>
</dbReference>
<evidence type="ECO:0000313" key="6">
    <source>
        <dbReference type="Proteomes" id="UP000323824"/>
    </source>
</evidence>
<dbReference type="InterPro" id="IPR000160">
    <property type="entry name" value="GGDEF_dom"/>
</dbReference>
<feature type="transmembrane region" description="Helical" evidence="3">
    <location>
        <begin position="38"/>
        <end position="57"/>
    </location>
</feature>
<evidence type="ECO:0000256" key="1">
    <source>
        <dbReference type="ARBA" id="ARBA00012528"/>
    </source>
</evidence>
<feature type="transmembrane region" description="Helical" evidence="3">
    <location>
        <begin position="94"/>
        <end position="112"/>
    </location>
</feature>
<sequence length="544" mass="62322">MLNEKSLLIEGLLIPLVFILILFIELSWSNRQVVKSNIFANVFHFLGTLLFLLTGYISSIFTHNLSLIFVIQGSLFVLFTTLQLYDVTLNYKKILLFSIIFNTVLFTLLSLFDSVEIRYILVSIGLSILFLYGIALLIVKTINKQRKLLSLFIWELLFVAILSLFRFTLNGHTIFTSLYIILYSLFFLLWNFSVLLKRNSIYRFTIEKNSEDIRQIQEDLNILNNVFSESSIDCSQDELYKNIFDLIGERFYTQKSVLFVLDDNDKLNISYSVGFSKEDIDTLLSFSCGKELIYNSFSNMVISEVLTGAIEDGDFKSLLFNNNLIGGACFPLYTASSRVGVLFVGITPRSTIINSDKEIFSSICRQISGVISGVLLHNKLKTMASIDHLTGIYNRREFFKQFRGEFNSTLRHKDSFTLFMVDIDDFKSVNDNYGHDVGDMVLIKVAQLIKHQLRSNDLFARYGGEEFVGVLLRSDKDGASNKLNRIINKVSRIRIVKYPDIKITISIGSCCYHHQYENIESIVKRADISLYKAKKAGKNRLCAE</sequence>
<dbReference type="PROSITE" id="PS50887">
    <property type="entry name" value="GGDEF"/>
    <property type="match status" value="1"/>
</dbReference>